<proteinExistence type="predicted"/>
<name>A0AAV7LWV7_PLEWA</name>
<dbReference type="AlphaFoldDB" id="A0AAV7LWV7"/>
<gene>
    <name evidence="1" type="ORF">NDU88_007844</name>
</gene>
<accession>A0AAV7LWV7</accession>
<comment type="caution">
    <text evidence="1">The sequence shown here is derived from an EMBL/GenBank/DDBJ whole genome shotgun (WGS) entry which is preliminary data.</text>
</comment>
<dbReference type="Proteomes" id="UP001066276">
    <property type="component" value="Chromosome 11"/>
</dbReference>
<evidence type="ECO:0000313" key="2">
    <source>
        <dbReference type="Proteomes" id="UP001066276"/>
    </source>
</evidence>
<evidence type="ECO:0000313" key="1">
    <source>
        <dbReference type="EMBL" id="KAJ1094802.1"/>
    </source>
</evidence>
<protein>
    <submittedName>
        <fullName evidence="1">Uncharacterized protein</fullName>
    </submittedName>
</protein>
<reference evidence="1" key="1">
    <citation type="journal article" date="2022" name="bioRxiv">
        <title>Sequencing and chromosome-scale assembly of the giantPleurodeles waltlgenome.</title>
        <authorList>
            <person name="Brown T."/>
            <person name="Elewa A."/>
            <person name="Iarovenko S."/>
            <person name="Subramanian E."/>
            <person name="Araus A.J."/>
            <person name="Petzold A."/>
            <person name="Susuki M."/>
            <person name="Suzuki K.-i.T."/>
            <person name="Hayashi T."/>
            <person name="Toyoda A."/>
            <person name="Oliveira C."/>
            <person name="Osipova E."/>
            <person name="Leigh N.D."/>
            <person name="Simon A."/>
            <person name="Yun M.H."/>
        </authorList>
    </citation>
    <scope>NUCLEOTIDE SEQUENCE</scope>
    <source>
        <strain evidence="1">20211129_DDA</strain>
        <tissue evidence="1">Liver</tissue>
    </source>
</reference>
<organism evidence="1 2">
    <name type="scientific">Pleurodeles waltl</name>
    <name type="common">Iberian ribbed newt</name>
    <dbReference type="NCBI Taxonomy" id="8319"/>
    <lineage>
        <taxon>Eukaryota</taxon>
        <taxon>Metazoa</taxon>
        <taxon>Chordata</taxon>
        <taxon>Craniata</taxon>
        <taxon>Vertebrata</taxon>
        <taxon>Euteleostomi</taxon>
        <taxon>Amphibia</taxon>
        <taxon>Batrachia</taxon>
        <taxon>Caudata</taxon>
        <taxon>Salamandroidea</taxon>
        <taxon>Salamandridae</taxon>
        <taxon>Pleurodelinae</taxon>
        <taxon>Pleurodeles</taxon>
    </lineage>
</organism>
<sequence length="180" mass="19370">MDTLIPIDVVVPSCVLFRERDTTDTLIPIDMVVPSCVLCREGDTTDTLIPIDVAVPSCVLCREGDTTDTLIPIDVLVPSCVLCSLCASSPTLSRTCPGSRWRLQSSQATAPASRCLETRISRLFPTRLLQRMLALHLSASLGPAGCTFVALQVISSRRREPHPGMKMTAFVGAVLGSQSN</sequence>
<dbReference type="EMBL" id="JANPWB010000015">
    <property type="protein sequence ID" value="KAJ1094802.1"/>
    <property type="molecule type" value="Genomic_DNA"/>
</dbReference>
<keyword evidence="2" id="KW-1185">Reference proteome</keyword>